<evidence type="ECO:0000256" key="1">
    <source>
        <dbReference type="SAM" id="Coils"/>
    </source>
</evidence>
<dbReference type="RefSeq" id="WP_099843425.1">
    <property type="nucleotide sequence ID" value="NZ_CP168297.1"/>
</dbReference>
<organism evidence="2 3">
    <name type="scientific">Raoultella ornithinolytica</name>
    <name type="common">Klebsiella ornithinolytica</name>
    <dbReference type="NCBI Taxonomy" id="54291"/>
    <lineage>
        <taxon>Bacteria</taxon>
        <taxon>Pseudomonadati</taxon>
        <taxon>Pseudomonadota</taxon>
        <taxon>Gammaproteobacteria</taxon>
        <taxon>Enterobacterales</taxon>
        <taxon>Enterobacteriaceae</taxon>
        <taxon>Klebsiella/Raoultella group</taxon>
        <taxon>Raoultella</taxon>
    </lineage>
</organism>
<dbReference type="AlphaFoldDB" id="A0A855F5F0"/>
<dbReference type="Proteomes" id="UP000229713">
    <property type="component" value="Unassembled WGS sequence"/>
</dbReference>
<keyword evidence="2" id="KW-0255">Endonuclease</keyword>
<protein>
    <submittedName>
        <fullName evidence="2">HNH endonuclease</fullName>
    </submittedName>
</protein>
<keyword evidence="2" id="KW-0378">Hydrolase</keyword>
<evidence type="ECO:0000313" key="2">
    <source>
        <dbReference type="EMBL" id="PIK83848.1"/>
    </source>
</evidence>
<gene>
    <name evidence="2" type="ORF">CFY86_11615</name>
</gene>
<name>A0A855F5F0_RAOOR</name>
<comment type="caution">
    <text evidence="2">The sequence shown here is derived from an EMBL/GenBank/DDBJ whole genome shotgun (WGS) entry which is preliminary data.</text>
</comment>
<evidence type="ECO:0000313" key="3">
    <source>
        <dbReference type="Proteomes" id="UP000229713"/>
    </source>
</evidence>
<accession>A0A855F5F0</accession>
<dbReference type="Gene3D" id="1.10.30.50">
    <property type="match status" value="1"/>
</dbReference>
<keyword evidence="1" id="KW-0175">Coiled coil</keyword>
<sequence>MKYLGELMENQPCTWLDVARGSKKENVQQLELIAEELSENYSSYDNLIESSNDALPESAFLQYSDLLIEYYEKAPKELNKLLLERRNEHELSFCPYCGNPMIPDTLDHFIPKGKWPEFSIFPNNLVPQCRGCAPVKGEHYYCIENNLAMFIHPIYFNFLENFRFSMNVSLNTESNDISVVVKLKRIIETQADDQRRVIIHAEKLKIKSRIIHYCKKEFRQWKRRLANAKFDVSTALKQRLSEIPQPDIGKDWQSAFYSALLQNQEIIDYMNSLHPAENLHQQSNHAVDLDF</sequence>
<dbReference type="GO" id="GO:0004519">
    <property type="term" value="F:endonuclease activity"/>
    <property type="evidence" value="ECO:0007669"/>
    <property type="project" value="UniProtKB-KW"/>
</dbReference>
<dbReference type="EMBL" id="NKYI01000019">
    <property type="protein sequence ID" value="PIK83848.1"/>
    <property type="molecule type" value="Genomic_DNA"/>
</dbReference>
<keyword evidence="2" id="KW-0540">Nuclease</keyword>
<proteinExistence type="predicted"/>
<feature type="coiled-coil region" evidence="1">
    <location>
        <begin position="20"/>
        <end position="47"/>
    </location>
</feature>
<reference evidence="2 3" key="1">
    <citation type="submission" date="2017-07" db="EMBL/GenBank/DDBJ databases">
        <title>Raoultella ornithinolytica strain HH3 draft genome.</title>
        <authorList>
            <person name="Duceppe M.-O."/>
            <person name="Huang H."/>
            <person name="Phipps-Todd B."/>
        </authorList>
    </citation>
    <scope>NUCLEOTIDE SEQUENCE [LARGE SCALE GENOMIC DNA]</scope>
    <source>
        <strain evidence="2 3">HH3</strain>
    </source>
</reference>